<dbReference type="Gene3D" id="3.30.530.20">
    <property type="match status" value="1"/>
</dbReference>
<dbReference type="EMBL" id="BAABCV010000001">
    <property type="protein sequence ID" value="GAA4085393.1"/>
    <property type="molecule type" value="Genomic_DNA"/>
</dbReference>
<evidence type="ECO:0000256" key="1">
    <source>
        <dbReference type="ARBA" id="ARBA00006817"/>
    </source>
</evidence>
<keyword evidence="4" id="KW-1185">Reference proteome</keyword>
<reference evidence="4" key="1">
    <citation type="journal article" date="2019" name="Int. J. Syst. Evol. Microbiol.">
        <title>The Global Catalogue of Microorganisms (GCM) 10K type strain sequencing project: providing services to taxonomists for standard genome sequencing and annotation.</title>
        <authorList>
            <consortium name="The Broad Institute Genomics Platform"/>
            <consortium name="The Broad Institute Genome Sequencing Center for Infectious Disease"/>
            <person name="Wu L."/>
            <person name="Ma J."/>
        </authorList>
    </citation>
    <scope>NUCLEOTIDE SEQUENCE [LARGE SCALE GENOMIC DNA]</scope>
    <source>
        <strain evidence="4">JCM 17085</strain>
    </source>
</reference>
<sequence>MTNISSKTSLTIHAPAALVWKALTDPEIVKQYFFGTNQQSDWQQGSTITWTGEWEGKTYQDHGKILEITPGSYVKYSYWSSMGGTEDKLENYQNVSYILNEKDGVTTLEIGQENIKSEAAKEHSEQNWQGIFGKMKEMVERGQVK</sequence>
<protein>
    <submittedName>
        <fullName evidence="3">SRPBCC family protein</fullName>
    </submittedName>
</protein>
<organism evidence="3 4">
    <name type="scientific">Mucilaginibacter panaciglaebae</name>
    <dbReference type="NCBI Taxonomy" id="502331"/>
    <lineage>
        <taxon>Bacteria</taxon>
        <taxon>Pseudomonadati</taxon>
        <taxon>Bacteroidota</taxon>
        <taxon>Sphingobacteriia</taxon>
        <taxon>Sphingobacteriales</taxon>
        <taxon>Sphingobacteriaceae</taxon>
        <taxon>Mucilaginibacter</taxon>
    </lineage>
</organism>
<dbReference type="Proteomes" id="UP001500841">
    <property type="component" value="Unassembled WGS sequence"/>
</dbReference>
<evidence type="ECO:0000313" key="4">
    <source>
        <dbReference type="Proteomes" id="UP001500841"/>
    </source>
</evidence>
<dbReference type="CDD" id="cd07814">
    <property type="entry name" value="SRPBCC_CalC_Aha1-like"/>
    <property type="match status" value="1"/>
</dbReference>
<comment type="similarity">
    <text evidence="1">Belongs to the AHA1 family.</text>
</comment>
<accession>A0ABP7WBH3</accession>
<dbReference type="Pfam" id="PF08327">
    <property type="entry name" value="AHSA1"/>
    <property type="match status" value="1"/>
</dbReference>
<feature type="domain" description="Activator of Hsp90 ATPase homologue 1/2-like C-terminal" evidence="2">
    <location>
        <begin position="14"/>
        <end position="140"/>
    </location>
</feature>
<gene>
    <name evidence="3" type="ORF">GCM10022392_02740</name>
</gene>
<evidence type="ECO:0000313" key="3">
    <source>
        <dbReference type="EMBL" id="GAA4085393.1"/>
    </source>
</evidence>
<dbReference type="InterPro" id="IPR013538">
    <property type="entry name" value="ASHA1/2-like_C"/>
</dbReference>
<proteinExistence type="inferred from homology"/>
<evidence type="ECO:0000259" key="2">
    <source>
        <dbReference type="Pfam" id="PF08327"/>
    </source>
</evidence>
<dbReference type="RefSeq" id="WP_345100584.1">
    <property type="nucleotide sequence ID" value="NZ_BAABCV010000001.1"/>
</dbReference>
<dbReference type="InterPro" id="IPR023393">
    <property type="entry name" value="START-like_dom_sf"/>
</dbReference>
<dbReference type="SUPFAM" id="SSF55961">
    <property type="entry name" value="Bet v1-like"/>
    <property type="match status" value="1"/>
</dbReference>
<comment type="caution">
    <text evidence="3">The sequence shown here is derived from an EMBL/GenBank/DDBJ whole genome shotgun (WGS) entry which is preliminary data.</text>
</comment>
<name>A0ABP7WBH3_9SPHI</name>